<dbReference type="SUPFAM" id="SSF51735">
    <property type="entry name" value="NAD(P)-binding Rossmann-fold domains"/>
    <property type="match status" value="1"/>
</dbReference>
<dbReference type="InterPro" id="IPR036291">
    <property type="entry name" value="NAD(P)-bd_dom_sf"/>
</dbReference>
<dbReference type="EMBL" id="PQXN01000229">
    <property type="protein sequence ID" value="TGO48779.1"/>
    <property type="molecule type" value="Genomic_DNA"/>
</dbReference>
<dbReference type="Gene3D" id="3.40.50.720">
    <property type="entry name" value="NAD(P)-binding Rossmann-like Domain"/>
    <property type="match status" value="1"/>
</dbReference>
<evidence type="ECO:0000313" key="5">
    <source>
        <dbReference type="Proteomes" id="UP000297527"/>
    </source>
</evidence>
<dbReference type="PANTHER" id="PTHR10366">
    <property type="entry name" value="NAD DEPENDENT EPIMERASE/DEHYDRATASE"/>
    <property type="match status" value="1"/>
</dbReference>
<comment type="similarity">
    <text evidence="2">Belongs to the NAD(P)-dependent epimerase/dehydratase family. Dihydroflavonol-4-reductase subfamily.</text>
</comment>
<dbReference type="Proteomes" id="UP000297527">
    <property type="component" value="Unassembled WGS sequence"/>
</dbReference>
<comment type="caution">
    <text evidence="4">The sequence shown here is derived from an EMBL/GenBank/DDBJ whole genome shotgun (WGS) entry which is preliminary data.</text>
</comment>
<dbReference type="Pfam" id="PF01073">
    <property type="entry name" value="3Beta_HSD"/>
    <property type="match status" value="1"/>
</dbReference>
<protein>
    <recommendedName>
        <fullName evidence="3">3-beta hydroxysteroid dehydrogenase/isomerase domain-containing protein</fullName>
    </recommendedName>
</protein>
<keyword evidence="5" id="KW-1185">Reference proteome</keyword>
<name>A0A4Z1HIA2_9HELO</name>
<reference evidence="4 5" key="1">
    <citation type="submission" date="2017-12" db="EMBL/GenBank/DDBJ databases">
        <title>Comparative genomics of Botrytis spp.</title>
        <authorList>
            <person name="Valero-Jimenez C.A."/>
            <person name="Tapia P."/>
            <person name="Veloso J."/>
            <person name="Silva-Moreno E."/>
            <person name="Staats M."/>
            <person name="Valdes J.H."/>
            <person name="Van Kan J.A.L."/>
        </authorList>
    </citation>
    <scope>NUCLEOTIDE SEQUENCE [LARGE SCALE GENOMIC DNA]</scope>
    <source>
        <strain evidence="4 5">MUCL11595</strain>
    </source>
</reference>
<dbReference type="OrthoDB" id="10058185at2759"/>
<dbReference type="GO" id="GO:0006696">
    <property type="term" value="P:ergosterol biosynthetic process"/>
    <property type="evidence" value="ECO:0007669"/>
    <property type="project" value="TreeGrafter"/>
</dbReference>
<evidence type="ECO:0000256" key="2">
    <source>
        <dbReference type="ARBA" id="ARBA00023445"/>
    </source>
</evidence>
<proteinExistence type="inferred from homology"/>
<dbReference type="AlphaFoldDB" id="A0A4Z1HIA2"/>
<evidence type="ECO:0000256" key="1">
    <source>
        <dbReference type="ARBA" id="ARBA00023002"/>
    </source>
</evidence>
<dbReference type="InterPro" id="IPR002225">
    <property type="entry name" value="3Beta_OHSteriod_DH/Estase"/>
</dbReference>
<dbReference type="PANTHER" id="PTHR10366:SF564">
    <property type="entry name" value="STEROL-4-ALPHA-CARBOXYLATE 3-DEHYDROGENASE, DECARBOXYLATING"/>
    <property type="match status" value="1"/>
</dbReference>
<dbReference type="GO" id="GO:0005783">
    <property type="term" value="C:endoplasmic reticulum"/>
    <property type="evidence" value="ECO:0007669"/>
    <property type="project" value="TreeGrafter"/>
</dbReference>
<organism evidence="4 5">
    <name type="scientific">Botryotinia convoluta</name>
    <dbReference type="NCBI Taxonomy" id="54673"/>
    <lineage>
        <taxon>Eukaryota</taxon>
        <taxon>Fungi</taxon>
        <taxon>Dikarya</taxon>
        <taxon>Ascomycota</taxon>
        <taxon>Pezizomycotina</taxon>
        <taxon>Leotiomycetes</taxon>
        <taxon>Helotiales</taxon>
        <taxon>Sclerotiniaceae</taxon>
        <taxon>Botryotinia</taxon>
    </lineage>
</organism>
<sequence>MSLISGRSKIYHEINISDKEQVNSALGTLKPIPSVIFHTVSPPFGLLDLELYLRVNVEETRNLLESAEKLGVKAFVYTSSASVIHDAVSDLIEVDESYPLVFLPTQKEIYSHSKALADELVLKHNNPAHGFLTTSIRPSSIFGENDPGSVKSFAEKAAAGKLKFQIRNGKNLFDFTYVGNLVHAHILAAQKLLLQHATPSLIKDESMRVDGQAFLITNDEHIPFWEFA</sequence>
<accession>A0A4Z1HIA2</accession>
<evidence type="ECO:0000259" key="3">
    <source>
        <dbReference type="Pfam" id="PF01073"/>
    </source>
</evidence>
<keyword evidence="1" id="KW-0560">Oxidoreductase</keyword>
<gene>
    <name evidence="4" type="ORF">BCON_0230g00220</name>
</gene>
<feature type="domain" description="3-beta hydroxysteroid dehydrogenase/isomerase" evidence="3">
    <location>
        <begin position="9"/>
        <end position="227"/>
    </location>
</feature>
<evidence type="ECO:0000313" key="4">
    <source>
        <dbReference type="EMBL" id="TGO48779.1"/>
    </source>
</evidence>
<dbReference type="InterPro" id="IPR050425">
    <property type="entry name" value="NAD(P)_dehydrat-like"/>
</dbReference>
<dbReference type="GO" id="GO:0000252">
    <property type="term" value="F:3-beta-hydroxysteroid dehydrogenase [NAD(P)+]/C4-decarboxylase activity"/>
    <property type="evidence" value="ECO:0007669"/>
    <property type="project" value="TreeGrafter"/>
</dbReference>